<dbReference type="InterPro" id="IPR029000">
    <property type="entry name" value="Cyclophilin-like_dom_sf"/>
</dbReference>
<proteinExistence type="predicted"/>
<organism evidence="1 2">
    <name type="scientific">Meganyctiphanes norvegica</name>
    <name type="common">Northern krill</name>
    <name type="synonym">Thysanopoda norvegica</name>
    <dbReference type="NCBI Taxonomy" id="48144"/>
    <lineage>
        <taxon>Eukaryota</taxon>
        <taxon>Metazoa</taxon>
        <taxon>Ecdysozoa</taxon>
        <taxon>Arthropoda</taxon>
        <taxon>Crustacea</taxon>
        <taxon>Multicrustacea</taxon>
        <taxon>Malacostraca</taxon>
        <taxon>Eumalacostraca</taxon>
        <taxon>Eucarida</taxon>
        <taxon>Euphausiacea</taxon>
        <taxon>Euphausiidae</taxon>
        <taxon>Meganyctiphanes</taxon>
    </lineage>
</organism>
<protein>
    <submittedName>
        <fullName evidence="1">Uncharacterized protein</fullName>
    </submittedName>
</protein>
<reference evidence="1 2" key="1">
    <citation type="submission" date="2024-05" db="EMBL/GenBank/DDBJ databases">
        <authorList>
            <person name="Wallberg A."/>
        </authorList>
    </citation>
    <scope>NUCLEOTIDE SEQUENCE [LARGE SCALE GENOMIC DNA]</scope>
</reference>
<dbReference type="Gene3D" id="2.40.100.10">
    <property type="entry name" value="Cyclophilin-like"/>
    <property type="match status" value="1"/>
</dbReference>
<sequence length="170" mass="18597">FTDENNPPLTEGIMTFMDVAWPNQEPRRLYITMLGNTARARQHLLLTTGHCGHSYKGLHFRGLVDQGQAGEYLMISEYDGNNDAPLLKDVTVNDIVEHDRKVGLVAGVAYHGDEKCNNGSFGIFLRDEPGKAEASGFGQVISGLEILKEVAKSNARANIKIVGCGIVLVR</sequence>
<dbReference type="SUPFAM" id="SSF50891">
    <property type="entry name" value="Cyclophilin-like"/>
    <property type="match status" value="1"/>
</dbReference>
<dbReference type="Proteomes" id="UP001497623">
    <property type="component" value="Unassembled WGS sequence"/>
</dbReference>
<keyword evidence="2" id="KW-1185">Reference proteome</keyword>
<dbReference type="AlphaFoldDB" id="A0AAV2SET5"/>
<gene>
    <name evidence="1" type="ORF">MNOR_LOCUS35686</name>
</gene>
<comment type="caution">
    <text evidence="1">The sequence shown here is derived from an EMBL/GenBank/DDBJ whole genome shotgun (WGS) entry which is preliminary data.</text>
</comment>
<name>A0AAV2SET5_MEGNR</name>
<feature type="non-terminal residue" evidence="1">
    <location>
        <position position="1"/>
    </location>
</feature>
<accession>A0AAV2SET5</accession>
<dbReference type="EMBL" id="CAXKWB010060738">
    <property type="protein sequence ID" value="CAL4183386.1"/>
    <property type="molecule type" value="Genomic_DNA"/>
</dbReference>
<evidence type="ECO:0000313" key="1">
    <source>
        <dbReference type="EMBL" id="CAL4183386.1"/>
    </source>
</evidence>
<evidence type="ECO:0000313" key="2">
    <source>
        <dbReference type="Proteomes" id="UP001497623"/>
    </source>
</evidence>